<sequence length="101" mass="10535">MRFLVTVRVSPAALREIEMRRVQSGPGATSPPGEPNASSSSHSDDDDDSGGGGGVEEEPSVTARAIIDHANEANFPDDEEGGASVRRQQGMMSPLSGPDNE</sequence>
<dbReference type="AlphaFoldDB" id="A0AAI8VSL7"/>
<protein>
    <submittedName>
        <fullName evidence="2">Uu.00g058140.m01.CDS01</fullName>
    </submittedName>
</protein>
<reference evidence="2" key="1">
    <citation type="submission" date="2023-10" db="EMBL/GenBank/DDBJ databases">
        <authorList>
            <person name="Hackl T."/>
        </authorList>
    </citation>
    <scope>NUCLEOTIDE SEQUENCE</scope>
</reference>
<comment type="caution">
    <text evidence="2">The sequence shown here is derived from an EMBL/GenBank/DDBJ whole genome shotgun (WGS) entry which is preliminary data.</text>
</comment>
<organism evidence="2 3">
    <name type="scientific">Anthostomella pinea</name>
    <dbReference type="NCBI Taxonomy" id="933095"/>
    <lineage>
        <taxon>Eukaryota</taxon>
        <taxon>Fungi</taxon>
        <taxon>Dikarya</taxon>
        <taxon>Ascomycota</taxon>
        <taxon>Pezizomycotina</taxon>
        <taxon>Sordariomycetes</taxon>
        <taxon>Xylariomycetidae</taxon>
        <taxon>Xylariales</taxon>
        <taxon>Xylariaceae</taxon>
        <taxon>Anthostomella</taxon>
    </lineage>
</organism>
<gene>
    <name evidence="2" type="ORF">KHLLAP_LOCUS10382</name>
</gene>
<dbReference type="Proteomes" id="UP001295740">
    <property type="component" value="Unassembled WGS sequence"/>
</dbReference>
<dbReference type="EMBL" id="CAUWAG010000013">
    <property type="protein sequence ID" value="CAJ2509914.1"/>
    <property type="molecule type" value="Genomic_DNA"/>
</dbReference>
<evidence type="ECO:0000313" key="2">
    <source>
        <dbReference type="EMBL" id="CAJ2509914.1"/>
    </source>
</evidence>
<proteinExistence type="predicted"/>
<evidence type="ECO:0000313" key="3">
    <source>
        <dbReference type="Proteomes" id="UP001295740"/>
    </source>
</evidence>
<accession>A0AAI8VSL7</accession>
<name>A0AAI8VSL7_9PEZI</name>
<keyword evidence="3" id="KW-1185">Reference proteome</keyword>
<feature type="region of interest" description="Disordered" evidence="1">
    <location>
        <begin position="18"/>
        <end position="101"/>
    </location>
</feature>
<evidence type="ECO:0000256" key="1">
    <source>
        <dbReference type="SAM" id="MobiDB-lite"/>
    </source>
</evidence>
<feature type="compositionally biased region" description="Acidic residues" evidence="1">
    <location>
        <begin position="44"/>
        <end position="59"/>
    </location>
</feature>